<feature type="compositionally biased region" description="Low complexity" evidence="1">
    <location>
        <begin position="38"/>
        <end position="47"/>
    </location>
</feature>
<feature type="region of interest" description="Disordered" evidence="1">
    <location>
        <begin position="33"/>
        <end position="89"/>
    </location>
</feature>
<sequence>MEAATCPDSLLLPSSFFFSVSARGKNGDVFFCGENSPTQTQQSVSTHTHTHTHTHTVGPSWPSWTEENRRPVSGGTNRGRRPPVERSSLRLSPHLHLVRVFSPPVAVATTEARGSPADGRWED</sequence>
<evidence type="ECO:0000313" key="2">
    <source>
        <dbReference type="EMBL" id="KAG7517515.1"/>
    </source>
</evidence>
<dbReference type="EMBL" id="JAGKHQ010000004">
    <property type="protein sequence ID" value="KAG7517515.1"/>
    <property type="molecule type" value="Genomic_DNA"/>
</dbReference>
<dbReference type="AlphaFoldDB" id="A0AAV6SKH8"/>
<keyword evidence="3" id="KW-1185">Reference proteome</keyword>
<protein>
    <submittedName>
        <fullName evidence="2">Uncharacterized protein</fullName>
    </submittedName>
</protein>
<reference evidence="2 3" key="1">
    <citation type="journal article" date="2021" name="Sci. Rep.">
        <title>Chromosome anchoring in Senegalese sole (Solea senegalensis) reveals sex-associated markers and genome rearrangements in flatfish.</title>
        <authorList>
            <person name="Guerrero-Cozar I."/>
            <person name="Gomez-Garrido J."/>
            <person name="Berbel C."/>
            <person name="Martinez-Blanch J.F."/>
            <person name="Alioto T."/>
            <person name="Claros M.G."/>
            <person name="Gagnaire P.A."/>
            <person name="Manchado M."/>
        </authorList>
    </citation>
    <scope>NUCLEOTIDE SEQUENCE [LARGE SCALE GENOMIC DNA]</scope>
    <source>
        <strain evidence="2">Sse05_10M</strain>
    </source>
</reference>
<accession>A0AAV6SKH8</accession>
<name>A0AAV6SKH8_SOLSE</name>
<dbReference type="EMBL" id="JAGKHQ010000004">
    <property type="protein sequence ID" value="KAG7517516.1"/>
    <property type="molecule type" value="Genomic_DNA"/>
</dbReference>
<evidence type="ECO:0000313" key="3">
    <source>
        <dbReference type="Proteomes" id="UP000693946"/>
    </source>
</evidence>
<comment type="caution">
    <text evidence="2">The sequence shown here is derived from an EMBL/GenBank/DDBJ whole genome shotgun (WGS) entry which is preliminary data.</text>
</comment>
<dbReference type="Proteomes" id="UP000693946">
    <property type="component" value="Linkage Group LG12"/>
</dbReference>
<organism evidence="2 3">
    <name type="scientific">Solea senegalensis</name>
    <name type="common">Senegalese sole</name>
    <dbReference type="NCBI Taxonomy" id="28829"/>
    <lineage>
        <taxon>Eukaryota</taxon>
        <taxon>Metazoa</taxon>
        <taxon>Chordata</taxon>
        <taxon>Craniata</taxon>
        <taxon>Vertebrata</taxon>
        <taxon>Euteleostomi</taxon>
        <taxon>Actinopterygii</taxon>
        <taxon>Neopterygii</taxon>
        <taxon>Teleostei</taxon>
        <taxon>Neoteleostei</taxon>
        <taxon>Acanthomorphata</taxon>
        <taxon>Carangaria</taxon>
        <taxon>Pleuronectiformes</taxon>
        <taxon>Pleuronectoidei</taxon>
        <taxon>Soleidae</taxon>
        <taxon>Solea</taxon>
    </lineage>
</organism>
<reference evidence="2" key="2">
    <citation type="submission" date="2021-03" db="EMBL/GenBank/DDBJ databases">
        <authorList>
            <person name="Guerrero-Cozar I."/>
            <person name="Gomez-Garrido J."/>
            <person name="Berbel C."/>
            <person name="Martinez-Blanch J.F."/>
            <person name="Alioto T."/>
            <person name="Claros M.G."/>
            <person name="Gagnaire P.A."/>
            <person name="Manchado M."/>
        </authorList>
    </citation>
    <scope>NUCLEOTIDE SEQUENCE</scope>
    <source>
        <strain evidence="2">Sse05_10M</strain>
        <tissue evidence="2">Blood</tissue>
    </source>
</reference>
<evidence type="ECO:0000256" key="1">
    <source>
        <dbReference type="SAM" id="MobiDB-lite"/>
    </source>
</evidence>
<proteinExistence type="predicted"/>
<gene>
    <name evidence="2" type="ORF">JOB18_009796</name>
</gene>